<evidence type="ECO:0000313" key="2">
    <source>
        <dbReference type="Proteomes" id="UP000189796"/>
    </source>
</evidence>
<sequence>MAIEKLRDESILRFYDAIRREVEADRSYKRKFMIGTSVRQYAEALRVEMTRRRLRHTPIEWHRDR</sequence>
<organism evidence="1 2">
    <name type="scientific">Bradyrhizobium erythrophlei</name>
    <dbReference type="NCBI Taxonomy" id="1437360"/>
    <lineage>
        <taxon>Bacteria</taxon>
        <taxon>Pseudomonadati</taxon>
        <taxon>Pseudomonadota</taxon>
        <taxon>Alphaproteobacteria</taxon>
        <taxon>Hyphomicrobiales</taxon>
        <taxon>Nitrobacteraceae</taxon>
        <taxon>Bradyrhizobium</taxon>
    </lineage>
</organism>
<dbReference type="EMBL" id="LT670817">
    <property type="protein sequence ID" value="SHH90780.1"/>
    <property type="molecule type" value="Genomic_DNA"/>
</dbReference>
<evidence type="ECO:0000313" key="1">
    <source>
        <dbReference type="EMBL" id="SHH90780.1"/>
    </source>
</evidence>
<gene>
    <name evidence="1" type="ORF">SAMN05443248_6789</name>
</gene>
<dbReference type="OrthoDB" id="8248449at2"/>
<accession>A0A1M5WTI7</accession>
<dbReference type="Proteomes" id="UP000189796">
    <property type="component" value="Chromosome I"/>
</dbReference>
<dbReference type="AlphaFoldDB" id="A0A1M5WTI7"/>
<protein>
    <submittedName>
        <fullName evidence="1">Uncharacterized protein</fullName>
    </submittedName>
</protein>
<name>A0A1M5WTI7_9BRAD</name>
<proteinExistence type="predicted"/>
<reference evidence="1 2" key="1">
    <citation type="submission" date="2016-11" db="EMBL/GenBank/DDBJ databases">
        <authorList>
            <person name="Jaros S."/>
            <person name="Januszkiewicz K."/>
            <person name="Wedrychowicz H."/>
        </authorList>
    </citation>
    <scope>NUCLEOTIDE SEQUENCE [LARGE SCALE GENOMIC DNA]</scope>
    <source>
        <strain evidence="1 2">GAS138</strain>
    </source>
</reference>